<protein>
    <submittedName>
        <fullName evidence="1">Uncharacterized protein</fullName>
    </submittedName>
</protein>
<proteinExistence type="predicted"/>
<dbReference type="AlphaFoldDB" id="B8CGS4"/>
<dbReference type="EMBL" id="CP000472">
    <property type="protein sequence ID" value="ACJ26917.1"/>
    <property type="molecule type" value="Genomic_DNA"/>
</dbReference>
<name>B8CGS4_SHEPW</name>
<evidence type="ECO:0000313" key="2">
    <source>
        <dbReference type="Proteomes" id="UP000000753"/>
    </source>
</evidence>
<dbReference type="Proteomes" id="UP000000753">
    <property type="component" value="Chromosome"/>
</dbReference>
<dbReference type="AntiFam" id="ANF00014">
    <property type="entry name" value="tRNA translation"/>
</dbReference>
<gene>
    <name evidence="1" type="ordered locus">swp_0070</name>
</gene>
<keyword evidence="2" id="KW-1185">Reference proteome</keyword>
<sequence>MRLIALNLQYVNEKSLCISAEAFVFMLAERTRLELATPGVTGRYSNQLNYRSFSKLPKHFTKFF</sequence>
<evidence type="ECO:0000313" key="1">
    <source>
        <dbReference type="EMBL" id="ACJ26917.1"/>
    </source>
</evidence>
<dbReference type="KEGG" id="swp:swp_0070"/>
<accession>B8CGS4</accession>
<organism evidence="1 2">
    <name type="scientific">Shewanella piezotolerans (strain WP3 / JCM 13877)</name>
    <dbReference type="NCBI Taxonomy" id="225849"/>
    <lineage>
        <taxon>Bacteria</taxon>
        <taxon>Pseudomonadati</taxon>
        <taxon>Pseudomonadota</taxon>
        <taxon>Gammaproteobacteria</taxon>
        <taxon>Alteromonadales</taxon>
        <taxon>Shewanellaceae</taxon>
        <taxon>Shewanella</taxon>
    </lineage>
</organism>
<dbReference type="HOGENOM" id="CLU_2865357_0_0_6"/>
<reference evidence="1 2" key="1">
    <citation type="journal article" date="2008" name="PLoS ONE">
        <title>Environmental adaptation: genomic analysis of the piezotolerant and psychrotolerant deep-sea iron reducing bacterium Shewanella piezotolerans WP3.</title>
        <authorList>
            <person name="Wang F."/>
            <person name="Wang J."/>
            <person name="Jian H."/>
            <person name="Zhang B."/>
            <person name="Li S."/>
            <person name="Wang F."/>
            <person name="Zeng X."/>
            <person name="Gao L."/>
            <person name="Bartlett D.H."/>
            <person name="Yu J."/>
            <person name="Hu S."/>
            <person name="Xiao X."/>
        </authorList>
    </citation>
    <scope>NUCLEOTIDE SEQUENCE [LARGE SCALE GENOMIC DNA]</scope>
    <source>
        <strain evidence="2">WP3 / JCM 13877</strain>
    </source>
</reference>